<dbReference type="EMBL" id="JANPWB010000006">
    <property type="protein sequence ID" value="KAJ1181285.1"/>
    <property type="molecule type" value="Genomic_DNA"/>
</dbReference>
<evidence type="ECO:0000313" key="3">
    <source>
        <dbReference type="Proteomes" id="UP001066276"/>
    </source>
</evidence>
<reference evidence="2" key="1">
    <citation type="journal article" date="2022" name="bioRxiv">
        <title>Sequencing and chromosome-scale assembly of the giantPleurodeles waltlgenome.</title>
        <authorList>
            <person name="Brown T."/>
            <person name="Elewa A."/>
            <person name="Iarovenko S."/>
            <person name="Subramanian E."/>
            <person name="Araus A.J."/>
            <person name="Petzold A."/>
            <person name="Susuki M."/>
            <person name="Suzuki K.-i.T."/>
            <person name="Hayashi T."/>
            <person name="Toyoda A."/>
            <person name="Oliveira C."/>
            <person name="Osipova E."/>
            <person name="Leigh N.D."/>
            <person name="Simon A."/>
            <person name="Yun M.H."/>
        </authorList>
    </citation>
    <scope>NUCLEOTIDE SEQUENCE</scope>
    <source>
        <strain evidence="2">20211129_DDA</strain>
        <tissue evidence="2">Liver</tissue>
    </source>
</reference>
<organism evidence="2 3">
    <name type="scientific">Pleurodeles waltl</name>
    <name type="common">Iberian ribbed newt</name>
    <dbReference type="NCBI Taxonomy" id="8319"/>
    <lineage>
        <taxon>Eukaryota</taxon>
        <taxon>Metazoa</taxon>
        <taxon>Chordata</taxon>
        <taxon>Craniata</taxon>
        <taxon>Vertebrata</taxon>
        <taxon>Euteleostomi</taxon>
        <taxon>Amphibia</taxon>
        <taxon>Batrachia</taxon>
        <taxon>Caudata</taxon>
        <taxon>Salamandroidea</taxon>
        <taxon>Salamandridae</taxon>
        <taxon>Pleurodelinae</taxon>
        <taxon>Pleurodeles</taxon>
    </lineage>
</organism>
<sequence>MIFLSQTGLYSTVTVIKIKRSYQTWYISAPRLLLRSRAPGAQPVMDWTVKVSAPRRQAVPQAFLYIGGTRVLKQPKNKTCAAPAARRGRRLKPERPGLAGAPALETR</sequence>
<keyword evidence="3" id="KW-1185">Reference proteome</keyword>
<comment type="caution">
    <text evidence="2">The sequence shown here is derived from an EMBL/GenBank/DDBJ whole genome shotgun (WGS) entry which is preliminary data.</text>
</comment>
<dbReference type="AlphaFoldDB" id="A0AAV7TWZ0"/>
<accession>A0AAV7TWZ0</accession>
<feature type="region of interest" description="Disordered" evidence="1">
    <location>
        <begin position="77"/>
        <end position="107"/>
    </location>
</feature>
<evidence type="ECO:0000313" key="2">
    <source>
        <dbReference type="EMBL" id="KAJ1181285.1"/>
    </source>
</evidence>
<dbReference type="Proteomes" id="UP001066276">
    <property type="component" value="Chromosome 3_2"/>
</dbReference>
<protein>
    <submittedName>
        <fullName evidence="2">Uncharacterized protein</fullName>
    </submittedName>
</protein>
<name>A0AAV7TWZ0_PLEWA</name>
<proteinExistence type="predicted"/>
<evidence type="ECO:0000256" key="1">
    <source>
        <dbReference type="SAM" id="MobiDB-lite"/>
    </source>
</evidence>
<gene>
    <name evidence="2" type="ORF">NDU88_006493</name>
</gene>